<dbReference type="Gene3D" id="1.20.144.10">
    <property type="entry name" value="Phosphatidic acid phosphatase type 2/haloperoxidase"/>
    <property type="match status" value="2"/>
</dbReference>
<reference evidence="4" key="1">
    <citation type="journal article" date="2014" name="Int. J. Syst. Evol. Microbiol.">
        <title>Complete genome of a new Firmicutes species belonging to the dominant human colonic microbiota ('Ruminococcus bicirculans') reveals two chromosomes and a selective capacity to utilize plant glucans.</title>
        <authorList>
            <consortium name="NISC Comparative Sequencing Program"/>
            <person name="Wegmann U."/>
            <person name="Louis P."/>
            <person name="Goesmann A."/>
            <person name="Henrissat B."/>
            <person name="Duncan S.H."/>
            <person name="Flint H.J."/>
        </authorList>
    </citation>
    <scope>NUCLEOTIDE SEQUENCE</scope>
    <source>
        <strain evidence="4">CGMCC 4.5581</strain>
    </source>
</reference>
<evidence type="ECO:0000313" key="7">
    <source>
        <dbReference type="Proteomes" id="UP000648663"/>
    </source>
</evidence>
<evidence type="ECO:0000313" key="6">
    <source>
        <dbReference type="Proteomes" id="UP000552836"/>
    </source>
</evidence>
<keyword evidence="2" id="KW-1133">Transmembrane helix</keyword>
<dbReference type="Proteomes" id="UP000648663">
    <property type="component" value="Unassembled WGS sequence"/>
</dbReference>
<feature type="transmembrane region" description="Helical" evidence="2">
    <location>
        <begin position="456"/>
        <end position="474"/>
    </location>
</feature>
<feature type="domain" description="Phosphatidic acid phosphatase type 2/haloperoxidase" evidence="3">
    <location>
        <begin position="112"/>
        <end position="226"/>
    </location>
</feature>
<proteinExistence type="predicted"/>
<feature type="compositionally biased region" description="Low complexity" evidence="1">
    <location>
        <begin position="1"/>
        <end position="14"/>
    </location>
</feature>
<dbReference type="EC" id="3.6.1.27" evidence="5"/>
<comment type="caution">
    <text evidence="5">The sequence shown here is derived from an EMBL/GenBank/DDBJ whole genome shotgun (WGS) entry which is preliminary data.</text>
</comment>
<feature type="transmembrane region" description="Helical" evidence="2">
    <location>
        <begin position="112"/>
        <end position="134"/>
    </location>
</feature>
<feature type="transmembrane region" description="Helical" evidence="2">
    <location>
        <begin position="28"/>
        <end position="49"/>
    </location>
</feature>
<reference evidence="7" key="2">
    <citation type="journal article" date="2019" name="Int. J. Syst. Evol. Microbiol.">
        <title>The Global Catalogue of Microorganisms (GCM) 10K type strain sequencing project: providing services to taxonomists for standard genome sequencing and annotation.</title>
        <authorList>
            <consortium name="The Broad Institute Genomics Platform"/>
            <consortium name="The Broad Institute Genome Sequencing Center for Infectious Disease"/>
            <person name="Wu L."/>
            <person name="Ma J."/>
        </authorList>
    </citation>
    <scope>NUCLEOTIDE SEQUENCE [LARGE SCALE GENOMIC DNA]</scope>
    <source>
        <strain evidence="7">CGMCC 4.5581</strain>
    </source>
</reference>
<dbReference type="AlphaFoldDB" id="A0A846LGC4"/>
<gene>
    <name evidence="5" type="ORF">FB380_001103</name>
    <name evidence="4" type="ORF">GCM10011589_00720</name>
</gene>
<name>A0A846LGC4_9ACTN</name>
<feature type="transmembrane region" description="Helical" evidence="2">
    <location>
        <begin position="333"/>
        <end position="352"/>
    </location>
</feature>
<reference evidence="4" key="4">
    <citation type="submission" date="2024-05" db="EMBL/GenBank/DDBJ databases">
        <authorList>
            <person name="Sun Q."/>
            <person name="Zhou Y."/>
        </authorList>
    </citation>
    <scope>NUCLEOTIDE SEQUENCE</scope>
    <source>
        <strain evidence="4">CGMCC 4.5581</strain>
    </source>
</reference>
<feature type="transmembrane region" description="Helical" evidence="2">
    <location>
        <begin position="428"/>
        <end position="450"/>
    </location>
</feature>
<evidence type="ECO:0000256" key="2">
    <source>
        <dbReference type="SAM" id="Phobius"/>
    </source>
</evidence>
<dbReference type="EMBL" id="BMMI01000001">
    <property type="protein sequence ID" value="GGL48041.1"/>
    <property type="molecule type" value="Genomic_DNA"/>
</dbReference>
<dbReference type="InterPro" id="IPR000326">
    <property type="entry name" value="PAP2/HPO"/>
</dbReference>
<keyword evidence="7" id="KW-1185">Reference proteome</keyword>
<evidence type="ECO:0000313" key="5">
    <source>
        <dbReference type="EMBL" id="NIH66657.1"/>
    </source>
</evidence>
<feature type="domain" description="Phosphatidic acid phosphatase type 2/haloperoxidase" evidence="3">
    <location>
        <begin position="361"/>
        <end position="471"/>
    </location>
</feature>
<dbReference type="EMBL" id="JAAMPA010000001">
    <property type="protein sequence ID" value="NIH66657.1"/>
    <property type="molecule type" value="Genomic_DNA"/>
</dbReference>
<evidence type="ECO:0000256" key="1">
    <source>
        <dbReference type="SAM" id="MobiDB-lite"/>
    </source>
</evidence>
<dbReference type="InterPro" id="IPR036938">
    <property type="entry name" value="PAP2/HPO_sf"/>
</dbReference>
<accession>A0A846LGC4</accession>
<feature type="region of interest" description="Disordered" evidence="1">
    <location>
        <begin position="1"/>
        <end position="20"/>
    </location>
</feature>
<feature type="transmembrane region" description="Helical" evidence="2">
    <location>
        <begin position="87"/>
        <end position="105"/>
    </location>
</feature>
<evidence type="ECO:0000259" key="3">
    <source>
        <dbReference type="SMART" id="SM00014"/>
    </source>
</evidence>
<feature type="transmembrane region" description="Helical" evidence="2">
    <location>
        <begin position="402"/>
        <end position="421"/>
    </location>
</feature>
<keyword evidence="5" id="KW-0378">Hydrolase</keyword>
<dbReference type="RefSeq" id="WP_166754211.1">
    <property type="nucleotide sequence ID" value="NZ_BAABJU010000001.1"/>
</dbReference>
<feature type="transmembrane region" description="Helical" evidence="2">
    <location>
        <begin position="211"/>
        <end position="229"/>
    </location>
</feature>
<keyword evidence="2" id="KW-0472">Membrane</keyword>
<dbReference type="PANTHER" id="PTHR14969">
    <property type="entry name" value="SPHINGOSINE-1-PHOSPHATE PHOSPHOHYDROLASE"/>
    <property type="match status" value="1"/>
</dbReference>
<organism evidence="5 6">
    <name type="scientific">Modestobacter marinus</name>
    <dbReference type="NCBI Taxonomy" id="477641"/>
    <lineage>
        <taxon>Bacteria</taxon>
        <taxon>Bacillati</taxon>
        <taxon>Actinomycetota</taxon>
        <taxon>Actinomycetes</taxon>
        <taxon>Geodermatophilales</taxon>
        <taxon>Geodermatophilaceae</taxon>
        <taxon>Modestobacter</taxon>
    </lineage>
</organism>
<evidence type="ECO:0000313" key="4">
    <source>
        <dbReference type="EMBL" id="GGL48041.1"/>
    </source>
</evidence>
<sequence>MSRPLTTSTSSPPDQDQPHAAGRFGGRAVLGLVALLVGAVPFLVLWLLVQGSWSPLASLDGEVAADLNQAVSGSPVAVSVLRAVTDLGGTGASVLVTVLATLFLLIRRHRRLAAYVAVTGMGLPVLILLTKYVADRARPVVLDPVVDTPSNASFPSGHAMTAVVTWGVLLLVLLPVVSRRVRPWLVAGFALLVFVIGFTRLALGVHFVSDVLAGWALGAAWLAITTAAFRGWQHDRHEYSDEPLDPLDVDPADAPHPAPTHQSVLPAGRTTVGQLAGAAAALFVSLVGLGLLVTRVLDDTALGRFDRSVAAWFVEQRTETLTTVAEAVGVLSGTRAVIAVGLSLAVLSLAWVGSWRPVVFVLVVIVGEVGLYFVIGLVVGRVRPDVVDLTEGLPAGAAWPSGHAAAACAIYGALAALVIGYGVSRRRWAVLAVPVLVAPAIGVSRVYVAAHFPTDVVAGLLLGSLWVLACAWAFQLRSGQGVRHPATAAGMASR</sequence>
<dbReference type="PANTHER" id="PTHR14969:SF13">
    <property type="entry name" value="AT30094P"/>
    <property type="match status" value="1"/>
</dbReference>
<dbReference type="SMART" id="SM00014">
    <property type="entry name" value="acidPPc"/>
    <property type="match status" value="2"/>
</dbReference>
<dbReference type="SUPFAM" id="SSF48317">
    <property type="entry name" value="Acid phosphatase/Vanadium-dependent haloperoxidase"/>
    <property type="match status" value="2"/>
</dbReference>
<feature type="transmembrane region" description="Helical" evidence="2">
    <location>
        <begin position="184"/>
        <end position="205"/>
    </location>
</feature>
<protein>
    <submittedName>
        <fullName evidence="5">Undecaprenyl-diphosphatase</fullName>
        <ecNumber evidence="5">3.6.1.27</ecNumber>
    </submittedName>
</protein>
<feature type="transmembrane region" description="Helical" evidence="2">
    <location>
        <begin position="154"/>
        <end position="177"/>
    </location>
</feature>
<dbReference type="Pfam" id="PF01569">
    <property type="entry name" value="PAP2"/>
    <property type="match status" value="2"/>
</dbReference>
<feature type="transmembrane region" description="Helical" evidence="2">
    <location>
        <begin position="359"/>
        <end position="382"/>
    </location>
</feature>
<keyword evidence="2" id="KW-0812">Transmembrane</keyword>
<dbReference type="CDD" id="cd03392">
    <property type="entry name" value="PAP2_like_2"/>
    <property type="match status" value="2"/>
</dbReference>
<reference evidence="5 6" key="3">
    <citation type="submission" date="2020-02" db="EMBL/GenBank/DDBJ databases">
        <title>Sequencing the genomes of 1000 actinobacteria strains.</title>
        <authorList>
            <person name="Klenk H.-P."/>
        </authorList>
    </citation>
    <scope>NUCLEOTIDE SEQUENCE [LARGE SCALE GENOMIC DNA]</scope>
    <source>
        <strain evidence="5 6">DSM 45201</strain>
    </source>
</reference>
<dbReference type="Proteomes" id="UP000552836">
    <property type="component" value="Unassembled WGS sequence"/>
</dbReference>
<dbReference type="GO" id="GO:0050380">
    <property type="term" value="F:undecaprenyl-diphosphatase activity"/>
    <property type="evidence" value="ECO:0007669"/>
    <property type="project" value="UniProtKB-EC"/>
</dbReference>
<feature type="transmembrane region" description="Helical" evidence="2">
    <location>
        <begin position="275"/>
        <end position="297"/>
    </location>
</feature>